<dbReference type="Pfam" id="PF00126">
    <property type="entry name" value="HTH_1"/>
    <property type="match status" value="1"/>
</dbReference>
<accession>A0A917XGG4</accession>
<feature type="domain" description="HTH lysR-type" evidence="5">
    <location>
        <begin position="4"/>
        <end position="61"/>
    </location>
</feature>
<comment type="caution">
    <text evidence="6">The sequence shown here is derived from an EMBL/GenBank/DDBJ whole genome shotgun (WGS) entry which is preliminary data.</text>
</comment>
<organism evidence="6 7">
    <name type="scientific">Streptomyces fuscichromogenes</name>
    <dbReference type="NCBI Taxonomy" id="1324013"/>
    <lineage>
        <taxon>Bacteria</taxon>
        <taxon>Bacillati</taxon>
        <taxon>Actinomycetota</taxon>
        <taxon>Actinomycetes</taxon>
        <taxon>Kitasatosporales</taxon>
        <taxon>Streptomycetaceae</taxon>
        <taxon>Streptomyces</taxon>
    </lineage>
</organism>
<dbReference type="InterPro" id="IPR036390">
    <property type="entry name" value="WH_DNA-bd_sf"/>
</dbReference>
<sequence>MTRVELRQLRYFVAVAEELNFGRAAERLLIAGPSLSQQIKALERDLGVRLFDRDRRSVSLTPAGAELLPHTRDLLARADDLRRRAGRLSGSQPVRLGYVNWLPPDLGSRTAAVARVHVDAWVAPSHTQAARVADGSLDLAVCWVRTEDLERLGLRARLIGADRLYAVAKGTDTSDLPARDTDILIDEDITSWASWNGYAEELTRAVGARAVRISDGAVTGPAYFDHVRRCTRPVLNSPKGQTTPLPPDLVRREIVAPKVYWTWSLVWRASEDRAGVLAAVDALCEGVGDLGIHAPDAWLPAGDPYALPG</sequence>
<evidence type="ECO:0000259" key="5">
    <source>
        <dbReference type="PROSITE" id="PS50931"/>
    </source>
</evidence>
<evidence type="ECO:0000256" key="1">
    <source>
        <dbReference type="ARBA" id="ARBA00009437"/>
    </source>
</evidence>
<dbReference type="SUPFAM" id="SSF53850">
    <property type="entry name" value="Periplasmic binding protein-like II"/>
    <property type="match status" value="1"/>
</dbReference>
<dbReference type="InterPro" id="IPR036388">
    <property type="entry name" value="WH-like_DNA-bd_sf"/>
</dbReference>
<gene>
    <name evidence="6" type="ORF">GCM10011578_055600</name>
</gene>
<protein>
    <submittedName>
        <fullName evidence="6">LysR family transcriptional regulator</fullName>
    </submittedName>
</protein>
<dbReference type="GO" id="GO:0032993">
    <property type="term" value="C:protein-DNA complex"/>
    <property type="evidence" value="ECO:0007669"/>
    <property type="project" value="TreeGrafter"/>
</dbReference>
<dbReference type="EMBL" id="BMML01000013">
    <property type="protein sequence ID" value="GGN23361.1"/>
    <property type="molecule type" value="Genomic_DNA"/>
</dbReference>
<dbReference type="PANTHER" id="PTHR30346:SF28">
    <property type="entry name" value="HTH-TYPE TRANSCRIPTIONAL REGULATOR CYNR"/>
    <property type="match status" value="1"/>
</dbReference>
<evidence type="ECO:0000256" key="2">
    <source>
        <dbReference type="ARBA" id="ARBA00023015"/>
    </source>
</evidence>
<dbReference type="AlphaFoldDB" id="A0A917XGG4"/>
<proteinExistence type="inferred from homology"/>
<dbReference type="GO" id="GO:0003700">
    <property type="term" value="F:DNA-binding transcription factor activity"/>
    <property type="evidence" value="ECO:0007669"/>
    <property type="project" value="InterPro"/>
</dbReference>
<reference evidence="6" key="1">
    <citation type="journal article" date="2014" name="Int. J. Syst. Evol. Microbiol.">
        <title>Complete genome sequence of Corynebacterium casei LMG S-19264T (=DSM 44701T), isolated from a smear-ripened cheese.</title>
        <authorList>
            <consortium name="US DOE Joint Genome Institute (JGI-PGF)"/>
            <person name="Walter F."/>
            <person name="Albersmeier A."/>
            <person name="Kalinowski J."/>
            <person name="Ruckert C."/>
        </authorList>
    </citation>
    <scope>NUCLEOTIDE SEQUENCE</scope>
    <source>
        <strain evidence="6">CGMCC 4.7110</strain>
    </source>
</reference>
<dbReference type="Gene3D" id="1.10.10.10">
    <property type="entry name" value="Winged helix-like DNA-binding domain superfamily/Winged helix DNA-binding domain"/>
    <property type="match status" value="1"/>
</dbReference>
<evidence type="ECO:0000313" key="6">
    <source>
        <dbReference type="EMBL" id="GGN23361.1"/>
    </source>
</evidence>
<dbReference type="GO" id="GO:0003677">
    <property type="term" value="F:DNA binding"/>
    <property type="evidence" value="ECO:0007669"/>
    <property type="project" value="UniProtKB-KW"/>
</dbReference>
<keyword evidence="3" id="KW-0238">DNA-binding</keyword>
<evidence type="ECO:0000313" key="7">
    <source>
        <dbReference type="Proteomes" id="UP000653411"/>
    </source>
</evidence>
<dbReference type="PROSITE" id="PS50931">
    <property type="entry name" value="HTH_LYSR"/>
    <property type="match status" value="1"/>
</dbReference>
<dbReference type="FunFam" id="1.10.10.10:FF:000001">
    <property type="entry name" value="LysR family transcriptional regulator"/>
    <property type="match status" value="1"/>
</dbReference>
<dbReference type="InterPro" id="IPR000847">
    <property type="entry name" value="LysR_HTH_N"/>
</dbReference>
<reference evidence="6" key="2">
    <citation type="submission" date="2020-09" db="EMBL/GenBank/DDBJ databases">
        <authorList>
            <person name="Sun Q."/>
            <person name="Zhou Y."/>
        </authorList>
    </citation>
    <scope>NUCLEOTIDE SEQUENCE</scope>
    <source>
        <strain evidence="6">CGMCC 4.7110</strain>
    </source>
</reference>
<evidence type="ECO:0000256" key="4">
    <source>
        <dbReference type="ARBA" id="ARBA00023163"/>
    </source>
</evidence>
<name>A0A917XGG4_9ACTN</name>
<dbReference type="PRINTS" id="PR00039">
    <property type="entry name" value="HTHLYSR"/>
</dbReference>
<dbReference type="Proteomes" id="UP000653411">
    <property type="component" value="Unassembled WGS sequence"/>
</dbReference>
<dbReference type="RefSeq" id="WP_189265560.1">
    <property type="nucleotide sequence ID" value="NZ_BMML01000013.1"/>
</dbReference>
<dbReference type="PANTHER" id="PTHR30346">
    <property type="entry name" value="TRANSCRIPTIONAL DUAL REGULATOR HCAR-RELATED"/>
    <property type="match status" value="1"/>
</dbReference>
<evidence type="ECO:0000256" key="3">
    <source>
        <dbReference type="ARBA" id="ARBA00023125"/>
    </source>
</evidence>
<comment type="similarity">
    <text evidence="1">Belongs to the LysR transcriptional regulatory family.</text>
</comment>
<keyword evidence="4" id="KW-0804">Transcription</keyword>
<keyword evidence="2" id="KW-0805">Transcription regulation</keyword>
<keyword evidence="7" id="KW-1185">Reference proteome</keyword>
<dbReference type="SUPFAM" id="SSF46785">
    <property type="entry name" value="Winged helix' DNA-binding domain"/>
    <property type="match status" value="1"/>
</dbReference>